<protein>
    <submittedName>
        <fullName evidence="1">Uncharacterized protein</fullName>
    </submittedName>
</protein>
<reference evidence="2" key="1">
    <citation type="submission" date="2016-10" db="EMBL/GenBank/DDBJ databases">
        <authorList>
            <person name="Varghese N."/>
            <person name="Submissions S."/>
        </authorList>
    </citation>
    <scope>NUCLEOTIDE SEQUENCE [LARGE SCALE GENOMIC DNA]</scope>
    <source>
        <strain evidence="2">DSM 17616</strain>
    </source>
</reference>
<dbReference type="AlphaFoldDB" id="A0A1H6NI69"/>
<evidence type="ECO:0000313" key="1">
    <source>
        <dbReference type="EMBL" id="SEI10003.1"/>
    </source>
</evidence>
<dbReference type="OrthoDB" id="47198at2"/>
<evidence type="ECO:0000313" key="2">
    <source>
        <dbReference type="Proteomes" id="UP000199371"/>
    </source>
</evidence>
<gene>
    <name evidence="1" type="ORF">SAMN05660691_03636</name>
</gene>
<organism evidence="1 2">
    <name type="scientific">Rheinheimera pacifica</name>
    <dbReference type="NCBI Taxonomy" id="173990"/>
    <lineage>
        <taxon>Bacteria</taxon>
        <taxon>Pseudomonadati</taxon>
        <taxon>Pseudomonadota</taxon>
        <taxon>Gammaproteobacteria</taxon>
        <taxon>Chromatiales</taxon>
        <taxon>Chromatiaceae</taxon>
        <taxon>Rheinheimera</taxon>
    </lineage>
</organism>
<dbReference type="EMBL" id="FNXF01000019">
    <property type="protein sequence ID" value="SEI10003.1"/>
    <property type="molecule type" value="Genomic_DNA"/>
</dbReference>
<dbReference type="Proteomes" id="UP000199371">
    <property type="component" value="Unassembled WGS sequence"/>
</dbReference>
<sequence length="71" mass="8114">MARYIVNKNAQPTGEHEVHNANTCQYLPNAENQVYLGEHDTCQSAVKEAYRKFPGNKFDGCYYCSPTCHTR</sequence>
<accession>A0A1H6NI69</accession>
<proteinExistence type="predicted"/>
<keyword evidence="2" id="KW-1185">Reference proteome</keyword>
<name>A0A1H6NI69_9GAMM</name>